<evidence type="ECO:0000256" key="1">
    <source>
        <dbReference type="SAM" id="Phobius"/>
    </source>
</evidence>
<dbReference type="Proteomes" id="UP001494672">
    <property type="component" value="Unassembled WGS sequence"/>
</dbReference>
<accession>A0ABV1I9U9</accession>
<dbReference type="Pfam" id="PF14014">
    <property type="entry name" value="DUF4230"/>
    <property type="match status" value="1"/>
</dbReference>
<name>A0ABV1I9U9_9FIRM</name>
<feature type="transmembrane region" description="Helical" evidence="1">
    <location>
        <begin position="7"/>
        <end position="29"/>
    </location>
</feature>
<reference evidence="2 3" key="1">
    <citation type="submission" date="2024-04" db="EMBL/GenBank/DDBJ databases">
        <title>Human intestinal bacterial collection.</title>
        <authorList>
            <person name="Pauvert C."/>
            <person name="Hitch T.C.A."/>
            <person name="Clavel T."/>
        </authorList>
    </citation>
    <scope>NUCLEOTIDE SEQUENCE [LARGE SCALE GENOMIC DNA]</scope>
    <source>
        <strain evidence="2 3">CLA-AA-H181</strain>
    </source>
</reference>
<comment type="caution">
    <text evidence="2">The sequence shown here is derived from an EMBL/GenBank/DDBJ whole genome shotgun (WGS) entry which is preliminary data.</text>
</comment>
<evidence type="ECO:0000313" key="3">
    <source>
        <dbReference type="Proteomes" id="UP001494672"/>
    </source>
</evidence>
<proteinExistence type="predicted"/>
<sequence>MKKISTFLLKAFILILFCVITFFITRYLYIPKGQKIEKTDSAIGKTIELSGETIRSNIANIGKLATAEYTYTHVEHFDSSRTIGDFKIPLTKTSYIFSYDGTIIAGVDFTKTNVNKNDTSKTITITLPEVEIISSDVDQDSFQLYDEKKNIFNPTDITDYVESFADLKTSEEQKAIDKGLLDNAKTNACTIINSYMASLNIPNYTTNITFSDTTN</sequence>
<dbReference type="EMBL" id="JBBNGJ010000006">
    <property type="protein sequence ID" value="MEQ2593005.1"/>
    <property type="molecule type" value="Genomic_DNA"/>
</dbReference>
<dbReference type="InterPro" id="IPR025324">
    <property type="entry name" value="DUF4230"/>
</dbReference>
<keyword evidence="1" id="KW-0812">Transmembrane</keyword>
<keyword evidence="3" id="KW-1185">Reference proteome</keyword>
<keyword evidence="1" id="KW-0472">Membrane</keyword>
<protein>
    <submittedName>
        <fullName evidence="2">DUF4230 domain-containing protein</fullName>
    </submittedName>
</protein>
<evidence type="ECO:0000313" key="2">
    <source>
        <dbReference type="EMBL" id="MEQ2593005.1"/>
    </source>
</evidence>
<keyword evidence="1" id="KW-1133">Transmembrane helix</keyword>
<gene>
    <name evidence="2" type="ORF">AAAU18_08820</name>
</gene>
<dbReference type="RefSeq" id="WP_055272285.1">
    <property type="nucleotide sequence ID" value="NZ_JBBNGJ010000006.1"/>
</dbReference>
<organism evidence="2 3">
    <name type="scientific">Coprococcus aceti</name>
    <dbReference type="NCBI Taxonomy" id="2981786"/>
    <lineage>
        <taxon>Bacteria</taxon>
        <taxon>Bacillati</taxon>
        <taxon>Bacillota</taxon>
        <taxon>Clostridia</taxon>
        <taxon>Lachnospirales</taxon>
        <taxon>Lachnospiraceae</taxon>
        <taxon>Coprococcus</taxon>
    </lineage>
</organism>